<keyword evidence="1" id="KW-0732">Signal</keyword>
<evidence type="ECO:0000313" key="2">
    <source>
        <dbReference type="EMBL" id="GBF91223.1"/>
    </source>
</evidence>
<name>A0A2V0P053_9CHLO</name>
<dbReference type="AlphaFoldDB" id="A0A2V0P053"/>
<proteinExistence type="predicted"/>
<feature type="chain" id="PRO_5016032908" description="CARDB domain-containing protein" evidence="1">
    <location>
        <begin position="22"/>
        <end position="466"/>
    </location>
</feature>
<reference evidence="2 3" key="1">
    <citation type="journal article" date="2018" name="Sci. Rep.">
        <title>Raphidocelis subcapitata (=Pseudokirchneriella subcapitata) provides an insight into genome evolution and environmental adaptations in the Sphaeropleales.</title>
        <authorList>
            <person name="Suzuki S."/>
            <person name="Yamaguchi H."/>
            <person name="Nakajima N."/>
            <person name="Kawachi M."/>
        </authorList>
    </citation>
    <scope>NUCLEOTIDE SEQUENCE [LARGE SCALE GENOMIC DNA]</scope>
    <source>
        <strain evidence="2 3">NIES-35</strain>
    </source>
</reference>
<dbReference type="Proteomes" id="UP000247498">
    <property type="component" value="Unassembled WGS sequence"/>
</dbReference>
<dbReference type="InParanoid" id="A0A2V0P053"/>
<dbReference type="EMBL" id="BDRX01000023">
    <property type="protein sequence ID" value="GBF91223.1"/>
    <property type="molecule type" value="Genomic_DNA"/>
</dbReference>
<comment type="caution">
    <text evidence="2">The sequence shown here is derived from an EMBL/GenBank/DDBJ whole genome shotgun (WGS) entry which is preliminary data.</text>
</comment>
<sequence>MRAARLALTALLVLAAAPARADSSPTGPPAPVLSADPRPAPWLPELKMAGSMAGADGGADLTFSQNPLYWEGSYFFNPVKAQAGKKQTWTVRITNISPVEVARGARVSLWLNETAPAACGAGGAAAEAALPALAPLASARVELRYKVPDVAGPLDIRVFVDSGCTAYSRSDAANQGFFRTTVVPRDEDYVFITTALATPEDFDGFYFTSSATLTPKYPAAGGPFEAAVQVSNWGTAPLEPGPNVTLTVFPRYPDNPQLTRCGGSGPAAAALPRVAPGKTKAVRVAGLVAPDEGYAQLTVVLDNLCALGPSPASIDWKAYQPTVQPGAVMGGQRVPGQYTYRVTTSPRSPKSNGTMTVKVKVVNEGNAEGAIGVVRVWTPPFRGGRTSIGGYWEGDRCNSTGAAAAADLSSAILAPGKAKAVRIRHVPVPAAPGWYKLSVLPDATCLSPAAGGFRIFTNPYATFEVV</sequence>
<evidence type="ECO:0000256" key="1">
    <source>
        <dbReference type="SAM" id="SignalP"/>
    </source>
</evidence>
<evidence type="ECO:0000313" key="3">
    <source>
        <dbReference type="Proteomes" id="UP000247498"/>
    </source>
</evidence>
<feature type="signal peptide" evidence="1">
    <location>
        <begin position="1"/>
        <end position="21"/>
    </location>
</feature>
<organism evidence="2 3">
    <name type="scientific">Raphidocelis subcapitata</name>
    <dbReference type="NCBI Taxonomy" id="307507"/>
    <lineage>
        <taxon>Eukaryota</taxon>
        <taxon>Viridiplantae</taxon>
        <taxon>Chlorophyta</taxon>
        <taxon>core chlorophytes</taxon>
        <taxon>Chlorophyceae</taxon>
        <taxon>CS clade</taxon>
        <taxon>Sphaeropleales</taxon>
        <taxon>Selenastraceae</taxon>
        <taxon>Raphidocelis</taxon>
    </lineage>
</organism>
<protein>
    <recommendedName>
        <fullName evidence="4">CARDB domain-containing protein</fullName>
    </recommendedName>
</protein>
<accession>A0A2V0P053</accession>
<evidence type="ECO:0008006" key="4">
    <source>
        <dbReference type="Google" id="ProtNLM"/>
    </source>
</evidence>
<gene>
    <name evidence="2" type="ORF">Rsub_03543</name>
</gene>
<keyword evidence="3" id="KW-1185">Reference proteome</keyword>